<organism evidence="3 4">
    <name type="scientific">Oceanobacillus locisalsi</name>
    <dbReference type="NCBI Taxonomy" id="546107"/>
    <lineage>
        <taxon>Bacteria</taxon>
        <taxon>Bacillati</taxon>
        <taxon>Bacillota</taxon>
        <taxon>Bacilli</taxon>
        <taxon>Bacillales</taxon>
        <taxon>Bacillaceae</taxon>
        <taxon>Oceanobacillus</taxon>
    </lineage>
</organism>
<dbReference type="Pfam" id="PF13510">
    <property type="entry name" value="Fer2_4"/>
    <property type="match status" value="1"/>
</dbReference>
<reference evidence="4" key="1">
    <citation type="journal article" date="2019" name="Int. J. Syst. Evol. Microbiol.">
        <title>The Global Catalogue of Microorganisms (GCM) 10K type strain sequencing project: providing services to taxonomists for standard genome sequencing and annotation.</title>
        <authorList>
            <consortium name="The Broad Institute Genomics Platform"/>
            <consortium name="The Broad Institute Genome Sequencing Center for Infectious Disease"/>
            <person name="Wu L."/>
            <person name="Ma J."/>
        </authorList>
    </citation>
    <scope>NUCLEOTIDE SEQUENCE [LARGE SCALE GENOMIC DNA]</scope>
    <source>
        <strain evidence="4">CCUG 56608</strain>
    </source>
</reference>
<accession>A0ABW3NKH4</accession>
<dbReference type="RefSeq" id="WP_379593635.1">
    <property type="nucleotide sequence ID" value="NZ_JBHTKK010000023.1"/>
</dbReference>
<evidence type="ECO:0000256" key="1">
    <source>
        <dbReference type="ARBA" id="ARBA00023002"/>
    </source>
</evidence>
<evidence type="ECO:0000313" key="4">
    <source>
        <dbReference type="Proteomes" id="UP001597041"/>
    </source>
</evidence>
<dbReference type="PROSITE" id="PS51085">
    <property type="entry name" value="2FE2S_FER_2"/>
    <property type="match status" value="1"/>
</dbReference>
<dbReference type="InterPro" id="IPR036010">
    <property type="entry name" value="2Fe-2S_ferredoxin-like_sf"/>
</dbReference>
<comment type="caution">
    <text evidence="3">The sequence shown here is derived from an EMBL/GenBank/DDBJ whole genome shotgun (WGS) entry which is preliminary data.</text>
</comment>
<dbReference type="InterPro" id="IPR001041">
    <property type="entry name" value="2Fe-2S_ferredoxin-type"/>
</dbReference>
<dbReference type="Gene3D" id="3.10.20.440">
    <property type="entry name" value="2Fe-2S iron-sulphur cluster binding domain, sarcosine oxidase, alpha subunit, N-terminal domain"/>
    <property type="match status" value="1"/>
</dbReference>
<evidence type="ECO:0000313" key="3">
    <source>
        <dbReference type="EMBL" id="MFD1067514.1"/>
    </source>
</evidence>
<dbReference type="Proteomes" id="UP001597041">
    <property type="component" value="Unassembled WGS sequence"/>
</dbReference>
<keyword evidence="1" id="KW-0560">Oxidoreductase</keyword>
<gene>
    <name evidence="3" type="ORF">ACFQ19_16020</name>
</gene>
<evidence type="ECO:0000259" key="2">
    <source>
        <dbReference type="PROSITE" id="PS51085"/>
    </source>
</evidence>
<keyword evidence="4" id="KW-1185">Reference proteome</keyword>
<proteinExistence type="predicted"/>
<name>A0ABW3NKH4_9BACI</name>
<protein>
    <submittedName>
        <fullName evidence="3">(2Fe-2S)-binding protein</fullName>
    </submittedName>
</protein>
<dbReference type="InterPro" id="IPR042204">
    <property type="entry name" value="2Fe-2S-bd_N"/>
</dbReference>
<sequence length="104" mass="11421">MQIIEHPILGEKSNEEVTFYFNNQPLKAKKGQTVAAALMANGIRKLGVSRKLFKARGVFCGNGRCMNCFVTIDGLDHVLSCTTLVEEGMKVFSNESDPGVRGEK</sequence>
<dbReference type="SUPFAM" id="SSF54292">
    <property type="entry name" value="2Fe-2S ferredoxin-like"/>
    <property type="match status" value="1"/>
</dbReference>
<dbReference type="EMBL" id="JBHTKK010000023">
    <property type="protein sequence ID" value="MFD1067514.1"/>
    <property type="molecule type" value="Genomic_DNA"/>
</dbReference>
<feature type="domain" description="2Fe-2S ferredoxin-type" evidence="2">
    <location>
        <begin position="15"/>
        <end position="97"/>
    </location>
</feature>